<accession>A0A6C0KLH1</accession>
<dbReference type="AlphaFoldDB" id="A0A6C0KLH1"/>
<organism evidence="1">
    <name type="scientific">viral metagenome</name>
    <dbReference type="NCBI Taxonomy" id="1070528"/>
    <lineage>
        <taxon>unclassified sequences</taxon>
        <taxon>metagenomes</taxon>
        <taxon>organismal metagenomes</taxon>
    </lineage>
</organism>
<reference evidence="1" key="1">
    <citation type="journal article" date="2020" name="Nature">
        <title>Giant virus diversity and host interactions through global metagenomics.</title>
        <authorList>
            <person name="Schulz F."/>
            <person name="Roux S."/>
            <person name="Paez-Espino D."/>
            <person name="Jungbluth S."/>
            <person name="Walsh D.A."/>
            <person name="Denef V.J."/>
            <person name="McMahon K.D."/>
            <person name="Konstantinidis K.T."/>
            <person name="Eloe-Fadrosh E.A."/>
            <person name="Kyrpides N.C."/>
            <person name="Woyke T."/>
        </authorList>
    </citation>
    <scope>NUCLEOTIDE SEQUENCE</scope>
    <source>
        <strain evidence="1">GVMAG-S-3300012919-55</strain>
    </source>
</reference>
<sequence length="58" mass="7008">MSFRGIKYIQKKKPFFIFNVHSHMNFQGDFHDKKFNKIIEPIFLEMGKSLLCKNNMKI</sequence>
<proteinExistence type="predicted"/>
<evidence type="ECO:0000313" key="1">
    <source>
        <dbReference type="EMBL" id="QHU17607.1"/>
    </source>
</evidence>
<protein>
    <submittedName>
        <fullName evidence="1">Uncharacterized protein</fullName>
    </submittedName>
</protein>
<dbReference type="EMBL" id="MN740916">
    <property type="protein sequence ID" value="QHU17607.1"/>
    <property type="molecule type" value="Genomic_DNA"/>
</dbReference>
<name>A0A6C0KLH1_9ZZZZ</name>